<evidence type="ECO:0000256" key="1">
    <source>
        <dbReference type="SAM" id="MobiDB-lite"/>
    </source>
</evidence>
<dbReference type="AlphaFoldDB" id="A0A6G0XI20"/>
<protein>
    <submittedName>
        <fullName evidence="3">Uncharacterized protein</fullName>
    </submittedName>
</protein>
<feature type="transmembrane region" description="Helical" evidence="2">
    <location>
        <begin position="98"/>
        <end position="120"/>
    </location>
</feature>
<dbReference type="EMBL" id="VJMJ01000059">
    <property type="protein sequence ID" value="KAF0739853.1"/>
    <property type="molecule type" value="Genomic_DNA"/>
</dbReference>
<keyword evidence="4" id="KW-1185">Reference proteome</keyword>
<keyword evidence="2" id="KW-0812">Transmembrane</keyword>
<dbReference type="Proteomes" id="UP000481153">
    <property type="component" value="Unassembled WGS sequence"/>
</dbReference>
<organism evidence="3 4">
    <name type="scientific">Aphanomyces euteiches</name>
    <dbReference type="NCBI Taxonomy" id="100861"/>
    <lineage>
        <taxon>Eukaryota</taxon>
        <taxon>Sar</taxon>
        <taxon>Stramenopiles</taxon>
        <taxon>Oomycota</taxon>
        <taxon>Saprolegniomycetes</taxon>
        <taxon>Saprolegniales</taxon>
        <taxon>Verrucalvaceae</taxon>
        <taxon>Aphanomyces</taxon>
    </lineage>
</organism>
<feature type="transmembrane region" description="Helical" evidence="2">
    <location>
        <begin position="184"/>
        <end position="207"/>
    </location>
</feature>
<feature type="transmembrane region" description="Helical" evidence="2">
    <location>
        <begin position="158"/>
        <end position="178"/>
    </location>
</feature>
<evidence type="ECO:0000313" key="4">
    <source>
        <dbReference type="Proteomes" id="UP000481153"/>
    </source>
</evidence>
<name>A0A6G0XI20_9STRA</name>
<dbReference type="VEuPathDB" id="FungiDB:AeMF1_011387"/>
<proteinExistence type="predicted"/>
<feature type="transmembrane region" description="Helical" evidence="2">
    <location>
        <begin position="228"/>
        <end position="247"/>
    </location>
</feature>
<keyword evidence="2" id="KW-0472">Membrane</keyword>
<feature type="region of interest" description="Disordered" evidence="1">
    <location>
        <begin position="1"/>
        <end position="21"/>
    </location>
</feature>
<feature type="transmembrane region" description="Helical" evidence="2">
    <location>
        <begin position="73"/>
        <end position="91"/>
    </location>
</feature>
<evidence type="ECO:0000313" key="3">
    <source>
        <dbReference type="EMBL" id="KAF0739853.1"/>
    </source>
</evidence>
<evidence type="ECO:0000256" key="2">
    <source>
        <dbReference type="SAM" id="Phobius"/>
    </source>
</evidence>
<sequence length="303" mass="32990">MTGKVEVKSPAVESRPTEAEPPPIAALPLPLHVHVRLIISGVYLSQLSLQVSLQVALHVTSPSFIVTLLPSKTFIWLFTFVQFVCLLLLYHKHIAYPYNGVVLTIYTSCLACILAALDFYYLTWTALYLCATFLAAMCVHGLVGSIKTRQDGLLSYRICGIVAATVVFAISSLVNFVGFSPPLLPVPVFFIGHGFVVLLIAWTSYVASRVADRCLQRLRHGPMPMHHVVIFYTDVALFFYFLVSVLFSCVAFEGCACCGASDELPGAVDFVYPLLHPTKGDVAPDPAAATTLATTAATTSRKQ</sequence>
<accession>A0A6G0XI20</accession>
<feature type="transmembrane region" description="Helical" evidence="2">
    <location>
        <begin position="126"/>
        <end position="146"/>
    </location>
</feature>
<gene>
    <name evidence="3" type="ORF">Ae201684_004599</name>
</gene>
<comment type="caution">
    <text evidence="3">The sequence shown here is derived from an EMBL/GenBank/DDBJ whole genome shotgun (WGS) entry which is preliminary data.</text>
</comment>
<keyword evidence="2" id="KW-1133">Transmembrane helix</keyword>
<reference evidence="3 4" key="1">
    <citation type="submission" date="2019-07" db="EMBL/GenBank/DDBJ databases">
        <title>Genomics analysis of Aphanomyces spp. identifies a new class of oomycete effector associated with host adaptation.</title>
        <authorList>
            <person name="Gaulin E."/>
        </authorList>
    </citation>
    <scope>NUCLEOTIDE SEQUENCE [LARGE SCALE GENOMIC DNA]</scope>
    <source>
        <strain evidence="3 4">ATCC 201684</strain>
    </source>
</reference>